<proteinExistence type="predicted"/>
<dbReference type="Proteomes" id="UP000824469">
    <property type="component" value="Unassembled WGS sequence"/>
</dbReference>
<dbReference type="Gene3D" id="2.60.120.200">
    <property type="match status" value="1"/>
</dbReference>
<dbReference type="Pfam" id="PF12481">
    <property type="entry name" value="DUF3700"/>
    <property type="match status" value="1"/>
</dbReference>
<protein>
    <recommendedName>
        <fullName evidence="3">GH16 domain-containing protein</fullName>
    </recommendedName>
</protein>
<reference evidence="4 5" key="1">
    <citation type="journal article" date="2021" name="Nat. Plants">
        <title>The Taxus genome provides insights into paclitaxel biosynthesis.</title>
        <authorList>
            <person name="Xiong X."/>
            <person name="Gou J."/>
            <person name="Liao Q."/>
            <person name="Li Y."/>
            <person name="Zhou Q."/>
            <person name="Bi G."/>
            <person name="Li C."/>
            <person name="Du R."/>
            <person name="Wang X."/>
            <person name="Sun T."/>
            <person name="Guo L."/>
            <person name="Liang H."/>
            <person name="Lu P."/>
            <person name="Wu Y."/>
            <person name="Zhang Z."/>
            <person name="Ro D.K."/>
            <person name="Shang Y."/>
            <person name="Huang S."/>
            <person name="Yan J."/>
        </authorList>
    </citation>
    <scope>NUCLEOTIDE SEQUENCE [LARGE SCALE GENOMIC DNA]</scope>
    <source>
        <strain evidence="4">Ta-2019</strain>
    </source>
</reference>
<gene>
    <name evidence="4" type="ORF">KI387_019231</name>
</gene>
<dbReference type="InterPro" id="IPR024286">
    <property type="entry name" value="DUF3700"/>
</dbReference>
<name>A0AA38G7R2_TAXCH</name>
<keyword evidence="5" id="KW-1185">Reference proteome</keyword>
<accession>A0AA38G7R2</accession>
<dbReference type="Pfam" id="PF00722">
    <property type="entry name" value="Glyco_hydro_16"/>
    <property type="match status" value="1"/>
</dbReference>
<dbReference type="InterPro" id="IPR044791">
    <property type="entry name" value="Beta-glucanase/XTH"/>
</dbReference>
<dbReference type="PANTHER" id="PTHR31062">
    <property type="entry name" value="XYLOGLUCAN ENDOTRANSGLUCOSYLASE/HYDROLASE PROTEIN 8-RELATED"/>
    <property type="match status" value="1"/>
</dbReference>
<evidence type="ECO:0000256" key="2">
    <source>
        <dbReference type="ARBA" id="ARBA00023295"/>
    </source>
</evidence>
<evidence type="ECO:0000313" key="4">
    <source>
        <dbReference type="EMBL" id="KAH9317462.1"/>
    </source>
</evidence>
<feature type="non-terminal residue" evidence="4">
    <location>
        <position position="411"/>
    </location>
</feature>
<keyword evidence="2" id="KW-0326">Glycosidase</keyword>
<evidence type="ECO:0000256" key="1">
    <source>
        <dbReference type="ARBA" id="ARBA00022801"/>
    </source>
</evidence>
<dbReference type="GO" id="GO:0005975">
    <property type="term" value="P:carbohydrate metabolic process"/>
    <property type="evidence" value="ECO:0007669"/>
    <property type="project" value="InterPro"/>
</dbReference>
<dbReference type="InterPro" id="IPR013320">
    <property type="entry name" value="ConA-like_dom_sf"/>
</dbReference>
<keyword evidence="1" id="KW-0378">Hydrolase</keyword>
<dbReference type="PROSITE" id="PS51762">
    <property type="entry name" value="GH16_2"/>
    <property type="match status" value="1"/>
</dbReference>
<dbReference type="EMBL" id="JAHRHJ020000004">
    <property type="protein sequence ID" value="KAH9317462.1"/>
    <property type="molecule type" value="Genomic_DNA"/>
</dbReference>
<evidence type="ECO:0000259" key="3">
    <source>
        <dbReference type="PROSITE" id="PS51762"/>
    </source>
</evidence>
<evidence type="ECO:0000313" key="5">
    <source>
        <dbReference type="Proteomes" id="UP000824469"/>
    </source>
</evidence>
<sequence>MCTKISSEVSEDGFWGFSGHLRKRIIGLPDQIHGSHLGPAWQLIEGPSFIYRPLFQAWRLGSWGHLGKISKGAPDQIRSSHLRWAWQHIEGTSIIFLTPFQARRLGGGSVFEIREAGVMACSHQNKSLVKPRCLASLDDIICMFVWCSENLAMLRRQYGLCMNAKEEDMVVIKAYRALRDRIPYPILLILDRPWAVLDRHKNYCLGGACYRDWLPEDSPRLNTTQFKSLSILSSPSGVISPYLTIPPGLSSTTLPVSLVLLSNFKSDESCVGCIQGSGFKSLPAYKSGFFSAAIKLQDDYTVGVIVALYLSNNQQNLGHHDEIDMEFLRTIPGKPYTLQTNIYINGSGDGKVLTGRELKFHSLDRFSYHFFHLLMLVVKLLFMWRFDLQFICATYGLKEHYWDLCKDSINM</sequence>
<dbReference type="GO" id="GO:0004553">
    <property type="term" value="F:hydrolase activity, hydrolyzing O-glycosyl compounds"/>
    <property type="evidence" value="ECO:0007669"/>
    <property type="project" value="InterPro"/>
</dbReference>
<dbReference type="SMART" id="SM01172">
    <property type="entry name" value="DUF3700"/>
    <property type="match status" value="1"/>
</dbReference>
<feature type="domain" description="GH16" evidence="3">
    <location>
        <begin position="177"/>
        <end position="411"/>
    </location>
</feature>
<organism evidence="4 5">
    <name type="scientific">Taxus chinensis</name>
    <name type="common">Chinese yew</name>
    <name type="synonym">Taxus wallichiana var. chinensis</name>
    <dbReference type="NCBI Taxonomy" id="29808"/>
    <lineage>
        <taxon>Eukaryota</taxon>
        <taxon>Viridiplantae</taxon>
        <taxon>Streptophyta</taxon>
        <taxon>Embryophyta</taxon>
        <taxon>Tracheophyta</taxon>
        <taxon>Spermatophyta</taxon>
        <taxon>Pinopsida</taxon>
        <taxon>Pinidae</taxon>
        <taxon>Conifers II</taxon>
        <taxon>Cupressales</taxon>
        <taxon>Taxaceae</taxon>
        <taxon>Taxus</taxon>
    </lineage>
</organism>
<comment type="caution">
    <text evidence="4">The sequence shown here is derived from an EMBL/GenBank/DDBJ whole genome shotgun (WGS) entry which is preliminary data.</text>
</comment>
<dbReference type="AlphaFoldDB" id="A0AA38G7R2"/>
<dbReference type="SUPFAM" id="SSF49899">
    <property type="entry name" value="Concanavalin A-like lectins/glucanases"/>
    <property type="match status" value="1"/>
</dbReference>
<dbReference type="InterPro" id="IPR000757">
    <property type="entry name" value="Beta-glucanase-like"/>
</dbReference>